<name>A0A0E9UVR5_ANGAN</name>
<organism evidence="1">
    <name type="scientific">Anguilla anguilla</name>
    <name type="common">European freshwater eel</name>
    <name type="synonym">Muraena anguilla</name>
    <dbReference type="NCBI Taxonomy" id="7936"/>
    <lineage>
        <taxon>Eukaryota</taxon>
        <taxon>Metazoa</taxon>
        <taxon>Chordata</taxon>
        <taxon>Craniata</taxon>
        <taxon>Vertebrata</taxon>
        <taxon>Euteleostomi</taxon>
        <taxon>Actinopterygii</taxon>
        <taxon>Neopterygii</taxon>
        <taxon>Teleostei</taxon>
        <taxon>Anguilliformes</taxon>
        <taxon>Anguillidae</taxon>
        <taxon>Anguilla</taxon>
    </lineage>
</organism>
<evidence type="ECO:0000313" key="1">
    <source>
        <dbReference type="EMBL" id="JAH69974.1"/>
    </source>
</evidence>
<protein>
    <submittedName>
        <fullName evidence="1">Uncharacterized protein</fullName>
    </submittedName>
</protein>
<proteinExistence type="predicted"/>
<sequence length="27" mass="3328">MQLVLMKPVKGLFHKVYWSFQQQGMRF</sequence>
<dbReference type="EMBL" id="GBXM01038603">
    <property type="protein sequence ID" value="JAH69974.1"/>
    <property type="molecule type" value="Transcribed_RNA"/>
</dbReference>
<accession>A0A0E9UVR5</accession>
<reference evidence="1" key="1">
    <citation type="submission" date="2014-11" db="EMBL/GenBank/DDBJ databases">
        <authorList>
            <person name="Amaro Gonzalez C."/>
        </authorList>
    </citation>
    <scope>NUCLEOTIDE SEQUENCE</scope>
</reference>
<reference evidence="1" key="2">
    <citation type="journal article" date="2015" name="Fish Shellfish Immunol.">
        <title>Early steps in the European eel (Anguilla anguilla)-Vibrio vulnificus interaction in the gills: Role of the RtxA13 toxin.</title>
        <authorList>
            <person name="Callol A."/>
            <person name="Pajuelo D."/>
            <person name="Ebbesson L."/>
            <person name="Teles M."/>
            <person name="MacKenzie S."/>
            <person name="Amaro C."/>
        </authorList>
    </citation>
    <scope>NUCLEOTIDE SEQUENCE</scope>
</reference>
<dbReference type="AlphaFoldDB" id="A0A0E9UVR5"/>